<dbReference type="Pfam" id="PF05120">
    <property type="entry name" value="GvpG"/>
    <property type="match status" value="1"/>
</dbReference>
<organism evidence="1 2">
    <name type="scientific">Herbidospora solisilvae</name>
    <dbReference type="NCBI Taxonomy" id="2696284"/>
    <lineage>
        <taxon>Bacteria</taxon>
        <taxon>Bacillati</taxon>
        <taxon>Actinomycetota</taxon>
        <taxon>Actinomycetes</taxon>
        <taxon>Streptosporangiales</taxon>
        <taxon>Streptosporangiaceae</taxon>
        <taxon>Herbidospora</taxon>
    </lineage>
</organism>
<keyword evidence="2" id="KW-1185">Reference proteome</keyword>
<proteinExistence type="predicted"/>
<dbReference type="RefSeq" id="WP_161480807.1">
    <property type="nucleotide sequence ID" value="NZ_WXEW01000005.1"/>
</dbReference>
<dbReference type="EMBL" id="WXEW01000005">
    <property type="protein sequence ID" value="NAS23529.1"/>
    <property type="molecule type" value="Genomic_DNA"/>
</dbReference>
<dbReference type="Proteomes" id="UP000479526">
    <property type="component" value="Unassembled WGS sequence"/>
</dbReference>
<sequence>MGLFTSILELPLAPVKGVIRLGELLRDEAERKMRDPTVARRELEQIEAAQAAGELTEEEASEAMNAVLQRMMPPEGE</sequence>
<dbReference type="InterPro" id="IPR007804">
    <property type="entry name" value="GvpG"/>
</dbReference>
<dbReference type="AlphaFoldDB" id="A0A7C9N299"/>
<accession>A0A7C9N299</accession>
<protein>
    <submittedName>
        <fullName evidence="1">Gas vesicle protein G</fullName>
    </submittedName>
</protein>
<reference evidence="1 2" key="1">
    <citation type="submission" date="2020-01" db="EMBL/GenBank/DDBJ databases">
        <title>Herbidospora sp. NEAU-GS84 nov., a novel actinomycete isolated from soil.</title>
        <authorList>
            <person name="Han L."/>
        </authorList>
    </citation>
    <scope>NUCLEOTIDE SEQUENCE [LARGE SCALE GENOMIC DNA]</scope>
    <source>
        <strain evidence="1 2">NEAU-GS84</strain>
    </source>
</reference>
<comment type="caution">
    <text evidence="1">The sequence shown here is derived from an EMBL/GenBank/DDBJ whole genome shotgun (WGS) entry which is preliminary data.</text>
</comment>
<evidence type="ECO:0000313" key="1">
    <source>
        <dbReference type="EMBL" id="NAS23529.1"/>
    </source>
</evidence>
<evidence type="ECO:0000313" key="2">
    <source>
        <dbReference type="Proteomes" id="UP000479526"/>
    </source>
</evidence>
<gene>
    <name evidence="1" type="ORF">GT755_17735</name>
</gene>
<name>A0A7C9N299_9ACTN</name>